<sequence>MYRISLQFQMVLKLHLLVYKKKKKKKVAHADLNEEKEAVGEDVDDTIGEDEEGEGIVLQQYPWEGSDRDYEYEELLERVFNILHENNPKLAGDRRRTVMRPPQDA</sequence>
<feature type="compositionally biased region" description="Acidic residues" evidence="1">
    <location>
        <begin position="40"/>
        <end position="51"/>
    </location>
</feature>
<evidence type="ECO:0000256" key="1">
    <source>
        <dbReference type="SAM" id="MobiDB-lite"/>
    </source>
</evidence>
<gene>
    <name evidence="2" type="ORF">AAHA92_29076</name>
</gene>
<protein>
    <submittedName>
        <fullName evidence="2">Eukaryotic translation initiation factor 2 subunit beta-like</fullName>
    </submittedName>
</protein>
<organism evidence="2 3">
    <name type="scientific">Salvia divinorum</name>
    <name type="common">Maria pastora</name>
    <name type="synonym">Diviner's sage</name>
    <dbReference type="NCBI Taxonomy" id="28513"/>
    <lineage>
        <taxon>Eukaryota</taxon>
        <taxon>Viridiplantae</taxon>
        <taxon>Streptophyta</taxon>
        <taxon>Embryophyta</taxon>
        <taxon>Tracheophyta</taxon>
        <taxon>Spermatophyta</taxon>
        <taxon>Magnoliopsida</taxon>
        <taxon>eudicotyledons</taxon>
        <taxon>Gunneridae</taxon>
        <taxon>Pentapetalae</taxon>
        <taxon>asterids</taxon>
        <taxon>lamiids</taxon>
        <taxon>Lamiales</taxon>
        <taxon>Lamiaceae</taxon>
        <taxon>Nepetoideae</taxon>
        <taxon>Mentheae</taxon>
        <taxon>Salviinae</taxon>
        <taxon>Salvia</taxon>
        <taxon>Salvia subgen. Calosphace</taxon>
    </lineage>
</organism>
<keyword evidence="3" id="KW-1185">Reference proteome</keyword>
<feature type="region of interest" description="Disordered" evidence="1">
    <location>
        <begin position="29"/>
        <end position="51"/>
    </location>
</feature>
<reference evidence="2 3" key="1">
    <citation type="submission" date="2024-06" db="EMBL/GenBank/DDBJ databases">
        <title>A chromosome level genome sequence of Diviner's sage (Salvia divinorum).</title>
        <authorList>
            <person name="Ford S.A."/>
            <person name="Ro D.-K."/>
            <person name="Ness R.W."/>
            <person name="Phillips M.A."/>
        </authorList>
    </citation>
    <scope>NUCLEOTIDE SEQUENCE [LARGE SCALE GENOMIC DNA]</scope>
    <source>
        <strain evidence="2">SAF-2024a</strain>
        <tissue evidence="2">Leaf</tissue>
    </source>
</reference>
<accession>A0ABD1FXK5</accession>
<evidence type="ECO:0000313" key="3">
    <source>
        <dbReference type="Proteomes" id="UP001567538"/>
    </source>
</evidence>
<feature type="compositionally biased region" description="Basic and acidic residues" evidence="1">
    <location>
        <begin position="29"/>
        <end position="39"/>
    </location>
</feature>
<name>A0ABD1FXK5_SALDI</name>
<proteinExistence type="predicted"/>
<dbReference type="Proteomes" id="UP001567538">
    <property type="component" value="Unassembled WGS sequence"/>
</dbReference>
<dbReference type="AlphaFoldDB" id="A0ABD1FXK5"/>
<evidence type="ECO:0000313" key="2">
    <source>
        <dbReference type="EMBL" id="KAL1536417.1"/>
    </source>
</evidence>
<dbReference type="EMBL" id="JBEAFC010000011">
    <property type="protein sequence ID" value="KAL1536417.1"/>
    <property type="molecule type" value="Genomic_DNA"/>
</dbReference>
<comment type="caution">
    <text evidence="2">The sequence shown here is derived from an EMBL/GenBank/DDBJ whole genome shotgun (WGS) entry which is preliminary data.</text>
</comment>